<dbReference type="RefSeq" id="WP_090217808.1">
    <property type="nucleotide sequence ID" value="NZ_FMWG01000004.1"/>
</dbReference>
<keyword evidence="4" id="KW-1185">Reference proteome</keyword>
<evidence type="ECO:0000259" key="2">
    <source>
        <dbReference type="Pfam" id="PF22725"/>
    </source>
</evidence>
<dbReference type="Gene3D" id="3.40.50.720">
    <property type="entry name" value="NAD(P)-binding Rossmann-like Domain"/>
    <property type="match status" value="1"/>
</dbReference>
<dbReference type="InterPro" id="IPR051317">
    <property type="entry name" value="Gfo/Idh/MocA_oxidoreduct"/>
</dbReference>
<dbReference type="InterPro" id="IPR036291">
    <property type="entry name" value="NAD(P)-bd_dom_sf"/>
</dbReference>
<dbReference type="OrthoDB" id="9815825at2"/>
<evidence type="ECO:0000313" key="4">
    <source>
        <dbReference type="Proteomes" id="UP000198767"/>
    </source>
</evidence>
<dbReference type="Pfam" id="PF22725">
    <property type="entry name" value="GFO_IDH_MocA_C3"/>
    <property type="match status" value="1"/>
</dbReference>
<feature type="domain" description="Gfo/Idh/MocA-like oxidoreductase N-terminal" evidence="1">
    <location>
        <begin position="6"/>
        <end position="132"/>
    </location>
</feature>
<dbReference type="AlphaFoldDB" id="A0A1G5QG38"/>
<dbReference type="SUPFAM" id="SSF55347">
    <property type="entry name" value="Glyceraldehyde-3-phosphate dehydrogenase-like, C-terminal domain"/>
    <property type="match status" value="1"/>
</dbReference>
<dbReference type="GO" id="GO:0000166">
    <property type="term" value="F:nucleotide binding"/>
    <property type="evidence" value="ECO:0007669"/>
    <property type="project" value="InterPro"/>
</dbReference>
<dbReference type="Pfam" id="PF01408">
    <property type="entry name" value="GFO_IDH_MocA"/>
    <property type="match status" value="1"/>
</dbReference>
<evidence type="ECO:0000259" key="1">
    <source>
        <dbReference type="Pfam" id="PF01408"/>
    </source>
</evidence>
<sequence>MRRLQLGMVGGGEGAFIGEVHRIAARLDGHFDLVAGAFSSDAERAHQSARDLGVEAARSYADFREMAKAEAARAGGIDAVSIVTPNHLHGEIAMAFLEAGIAVICDKPMTATLEQAEALTAVAKRTKTPFFLTHNYTGYPMVRQARDMIAQGALGALRLIDVAYLQDWLTRPTDPAHKQASWRINPDLSGGGAIGDIGSHAYNLLRFVTGLRPETVSAQLRSFVPGRAVDDDVRATLAFAGETYGQLWASQVAVGNENNLSLKIYGEAAALEWHQERPDQLIYTEFGAPRQILTRGGAGANAAARAVTRVPNGHPEGYLEAFATLYAEAASVLRGEACETVVGIEDGLEGMRFIDACQTSSRQGGAAVTFAASD</sequence>
<reference evidence="3 4" key="1">
    <citation type="submission" date="2016-10" db="EMBL/GenBank/DDBJ databases">
        <authorList>
            <person name="de Groot N.N."/>
        </authorList>
    </citation>
    <scope>NUCLEOTIDE SEQUENCE [LARGE SCALE GENOMIC DNA]</scope>
    <source>
        <strain evidence="3 4">U95</strain>
    </source>
</reference>
<accession>A0A1G5QG38</accession>
<dbReference type="PANTHER" id="PTHR43708:SF3">
    <property type="entry name" value="OXIDOREDUCTASE"/>
    <property type="match status" value="1"/>
</dbReference>
<dbReference type="SUPFAM" id="SSF51735">
    <property type="entry name" value="NAD(P)-binding Rossmann-fold domains"/>
    <property type="match status" value="1"/>
</dbReference>
<gene>
    <name evidence="3" type="ORF">SAMN04488118_104107</name>
</gene>
<evidence type="ECO:0000313" key="3">
    <source>
        <dbReference type="EMBL" id="SCZ60536.1"/>
    </source>
</evidence>
<dbReference type="InterPro" id="IPR000683">
    <property type="entry name" value="Gfo/Idh/MocA-like_OxRdtase_N"/>
</dbReference>
<proteinExistence type="predicted"/>
<dbReference type="STRING" id="1156985.SAMN04488118_104107"/>
<dbReference type="EMBL" id="FMWG01000004">
    <property type="protein sequence ID" value="SCZ60536.1"/>
    <property type="molecule type" value="Genomic_DNA"/>
</dbReference>
<protein>
    <submittedName>
        <fullName evidence="3">Predicted dehydrogenase</fullName>
    </submittedName>
</protein>
<dbReference type="Proteomes" id="UP000198767">
    <property type="component" value="Unassembled WGS sequence"/>
</dbReference>
<name>A0A1G5QG38_9RHOB</name>
<dbReference type="Gene3D" id="3.30.360.10">
    <property type="entry name" value="Dihydrodipicolinate Reductase, domain 2"/>
    <property type="match status" value="1"/>
</dbReference>
<dbReference type="InterPro" id="IPR055170">
    <property type="entry name" value="GFO_IDH_MocA-like_dom"/>
</dbReference>
<dbReference type="PANTHER" id="PTHR43708">
    <property type="entry name" value="CONSERVED EXPRESSED OXIDOREDUCTASE (EUROFUNG)"/>
    <property type="match status" value="1"/>
</dbReference>
<feature type="domain" description="GFO/IDH/MocA-like oxidoreductase" evidence="2">
    <location>
        <begin position="142"/>
        <end position="271"/>
    </location>
</feature>
<organism evidence="3 4">
    <name type="scientific">Epibacterium ulvae</name>
    <dbReference type="NCBI Taxonomy" id="1156985"/>
    <lineage>
        <taxon>Bacteria</taxon>
        <taxon>Pseudomonadati</taxon>
        <taxon>Pseudomonadota</taxon>
        <taxon>Alphaproteobacteria</taxon>
        <taxon>Rhodobacterales</taxon>
        <taxon>Roseobacteraceae</taxon>
        <taxon>Epibacterium</taxon>
    </lineage>
</organism>